<evidence type="ECO:0000259" key="6">
    <source>
        <dbReference type="PROSITE" id="PS51782"/>
    </source>
</evidence>
<dbReference type="InterPro" id="IPR036779">
    <property type="entry name" value="LysM_dom_sf"/>
</dbReference>
<dbReference type="PANTHER" id="PTHR24189">
    <property type="entry name" value="MYOTROPHIN"/>
    <property type="match status" value="1"/>
</dbReference>
<dbReference type="SUPFAM" id="SSF54106">
    <property type="entry name" value="LysM domain"/>
    <property type="match status" value="3"/>
</dbReference>
<feature type="transmembrane region" description="Helical" evidence="5">
    <location>
        <begin position="45"/>
        <end position="63"/>
    </location>
</feature>
<evidence type="ECO:0000256" key="4">
    <source>
        <dbReference type="SAM" id="MobiDB-lite"/>
    </source>
</evidence>
<proteinExistence type="predicted"/>
<dbReference type="Gene3D" id="3.90.182.10">
    <property type="entry name" value="Toxin - Anthrax Protective Antigen,domain 1"/>
    <property type="match status" value="1"/>
</dbReference>
<dbReference type="Pfam" id="PF12796">
    <property type="entry name" value="Ank_2"/>
    <property type="match status" value="2"/>
</dbReference>
<feature type="domain" description="PA14" evidence="7">
    <location>
        <begin position="273"/>
        <end position="410"/>
    </location>
</feature>
<dbReference type="InterPro" id="IPR050745">
    <property type="entry name" value="Multifunctional_regulatory"/>
</dbReference>
<feature type="domain" description="LysM" evidence="6">
    <location>
        <begin position="70"/>
        <end position="114"/>
    </location>
</feature>
<dbReference type="InterPro" id="IPR018392">
    <property type="entry name" value="LysM"/>
</dbReference>
<dbReference type="SMART" id="SM00248">
    <property type="entry name" value="ANK"/>
    <property type="match status" value="9"/>
</dbReference>
<dbReference type="InterPro" id="IPR036770">
    <property type="entry name" value="Ankyrin_rpt-contain_sf"/>
</dbReference>
<feature type="domain" description="LysM" evidence="6">
    <location>
        <begin position="209"/>
        <end position="253"/>
    </location>
</feature>
<feature type="repeat" description="ANK" evidence="3">
    <location>
        <begin position="678"/>
        <end position="710"/>
    </location>
</feature>
<feature type="repeat" description="ANK" evidence="3">
    <location>
        <begin position="781"/>
        <end position="804"/>
    </location>
</feature>
<reference evidence="8" key="1">
    <citation type="submission" date="2019-09" db="EMBL/GenBank/DDBJ databases">
        <title>Characterisation of the sponge microbiome using genome-centric metagenomics.</title>
        <authorList>
            <person name="Engelberts J.P."/>
            <person name="Robbins S.J."/>
            <person name="De Goeij J.M."/>
            <person name="Aranda M."/>
            <person name="Bell S.C."/>
            <person name="Webster N.S."/>
        </authorList>
    </citation>
    <scope>NUCLEOTIDE SEQUENCE</scope>
    <source>
        <strain evidence="8">SB0662_bin_9</strain>
    </source>
</reference>
<keyword evidence="5" id="KW-0812">Transmembrane</keyword>
<dbReference type="Pfam" id="PF01476">
    <property type="entry name" value="LysM"/>
    <property type="match status" value="3"/>
</dbReference>
<dbReference type="PROSITE" id="PS51820">
    <property type="entry name" value="PA14"/>
    <property type="match status" value="2"/>
</dbReference>
<dbReference type="InterPro" id="IPR037524">
    <property type="entry name" value="PA14/GLEYA"/>
</dbReference>
<dbReference type="SMART" id="SM00257">
    <property type="entry name" value="LysM"/>
    <property type="match status" value="3"/>
</dbReference>
<feature type="region of interest" description="Disordered" evidence="4">
    <location>
        <begin position="184"/>
        <end position="208"/>
    </location>
</feature>
<keyword evidence="2 3" id="KW-0040">ANK repeat</keyword>
<dbReference type="SUPFAM" id="SSF56988">
    <property type="entry name" value="Anthrax protective antigen"/>
    <property type="match status" value="2"/>
</dbReference>
<keyword evidence="5" id="KW-1133">Transmembrane helix</keyword>
<evidence type="ECO:0000259" key="7">
    <source>
        <dbReference type="PROSITE" id="PS51820"/>
    </source>
</evidence>
<dbReference type="AlphaFoldDB" id="A0A6B1DV70"/>
<dbReference type="PROSITE" id="PS51782">
    <property type="entry name" value="LYSM"/>
    <property type="match status" value="3"/>
</dbReference>
<feature type="domain" description="PA14" evidence="7">
    <location>
        <begin position="419"/>
        <end position="556"/>
    </location>
</feature>
<feature type="repeat" description="ANK" evidence="3">
    <location>
        <begin position="645"/>
        <end position="677"/>
    </location>
</feature>
<dbReference type="Pfam" id="PF13637">
    <property type="entry name" value="Ank_4"/>
    <property type="match status" value="1"/>
</dbReference>
<dbReference type="EMBL" id="VXPY01000083">
    <property type="protein sequence ID" value="MYD90937.1"/>
    <property type="molecule type" value="Genomic_DNA"/>
</dbReference>
<dbReference type="SMART" id="SM00758">
    <property type="entry name" value="PA14"/>
    <property type="match status" value="2"/>
</dbReference>
<dbReference type="Pfam" id="PF00023">
    <property type="entry name" value="Ank"/>
    <property type="match status" value="1"/>
</dbReference>
<gene>
    <name evidence="8" type="ORF">F4Y08_11490</name>
</gene>
<dbReference type="Gene3D" id="2.60.120.380">
    <property type="match status" value="1"/>
</dbReference>
<sequence>MRSRGISAYHTLGFAMLFLQGKATTVVSTFHGNSPTHRTRSGMRYLGLLLAVLLLTTIQGMAVEAQGSHQIHIVRTGDTLFSIAQQYNATVGQIRALNHLTETNILYVGQALIVPSAFPTDASTPSIPPASSTSCAVSHTVQRGEFLAAIATRFGVPMAQIAQANGISDFSRIRAGQLLCIPGAAEPPPPVPRSSTASPTASPPRPSVTSYTVLGGDTLLAIARAHGISVRELMDANDIVDPRTLSPGQTLRIPGPGVGVVVTPAPVPAVPVAPTGSFTVRYFNNLAFSGTPVLTRTEAPGTRHDWGWGAPDPSVNPDNFTAILEGQFAFEDGLHRFTVTVDDGMRLYVNDNLVREAWHDQGATTYEVDVYLTAGTHPVRLEYYERVAAATLWLRWQRVPHGVRALPPVAPGAGPVPVPTSGDFRLQFFNSVDLSGPPVLTEVVPFGSRFDWGRGSPGPQVRHDGFSARMDGHFDFAEGPYRFSVTVDDGVRLYIDGALVLDSWAEYPERTSVKDVEMTSGSHHVLLEYFESGGLAVLWLRWQPLFPTTMQVPRTALSPPAPGSGFYTYESKRALFHAISQDDVGTVRELIASSGFPHFHFEHNLTALHDAAASDALEVMTLLLSYPEADPNVLYDNPNSGSGDRNRTPLHEASRQGNAGMVELLLSHGADPRLETRDGFTALHFAATFNHWQAIEILLRHGASPNVRTDGTGDTPLHEAVSSRHGNEAIEALLRDRRIRPNIKNKRGRTPLISAADWGNTAQVAALLNHPDTDPNEQDDRGKTALYWAVAEGHEDVVEELLDHRDIDPNIDDWRGWTPLFRAIYEDDLDIVRELLRHDDTDTEINTNNGMSGLFYAETEGYDRIARLLRRHGATGALG</sequence>
<name>A0A6B1DV70_9CHLR</name>
<protein>
    <submittedName>
        <fullName evidence="8">LysM peptidoglycan-binding domain-containing protein</fullName>
    </submittedName>
</protein>
<dbReference type="CDD" id="cd00118">
    <property type="entry name" value="LysM"/>
    <property type="match status" value="3"/>
</dbReference>
<evidence type="ECO:0000256" key="1">
    <source>
        <dbReference type="ARBA" id="ARBA00022737"/>
    </source>
</evidence>
<organism evidence="8">
    <name type="scientific">Caldilineaceae bacterium SB0662_bin_9</name>
    <dbReference type="NCBI Taxonomy" id="2605258"/>
    <lineage>
        <taxon>Bacteria</taxon>
        <taxon>Bacillati</taxon>
        <taxon>Chloroflexota</taxon>
        <taxon>Caldilineae</taxon>
        <taxon>Caldilineales</taxon>
        <taxon>Caldilineaceae</taxon>
    </lineage>
</organism>
<evidence type="ECO:0000256" key="5">
    <source>
        <dbReference type="SAM" id="Phobius"/>
    </source>
</evidence>
<dbReference type="Gene3D" id="1.25.40.20">
    <property type="entry name" value="Ankyrin repeat-containing domain"/>
    <property type="match status" value="2"/>
</dbReference>
<dbReference type="PROSITE" id="PS50088">
    <property type="entry name" value="ANK_REPEAT"/>
    <property type="match status" value="3"/>
</dbReference>
<keyword evidence="1" id="KW-0677">Repeat</keyword>
<keyword evidence="5" id="KW-0472">Membrane</keyword>
<dbReference type="PANTHER" id="PTHR24189:SF50">
    <property type="entry name" value="ANKYRIN REPEAT AND SOCS BOX PROTEIN 2"/>
    <property type="match status" value="1"/>
</dbReference>
<evidence type="ECO:0000313" key="8">
    <source>
        <dbReference type="EMBL" id="MYD90937.1"/>
    </source>
</evidence>
<dbReference type="Gene3D" id="3.10.350.10">
    <property type="entry name" value="LysM domain"/>
    <property type="match status" value="3"/>
</dbReference>
<dbReference type="InterPro" id="IPR002110">
    <property type="entry name" value="Ankyrin_rpt"/>
</dbReference>
<dbReference type="Pfam" id="PF07691">
    <property type="entry name" value="PA14"/>
    <property type="match status" value="2"/>
</dbReference>
<accession>A0A6B1DV70</accession>
<dbReference type="InterPro" id="IPR011658">
    <property type="entry name" value="PA14_dom"/>
</dbReference>
<dbReference type="PROSITE" id="PS50297">
    <property type="entry name" value="ANK_REP_REGION"/>
    <property type="match status" value="3"/>
</dbReference>
<evidence type="ECO:0000256" key="2">
    <source>
        <dbReference type="ARBA" id="ARBA00023043"/>
    </source>
</evidence>
<evidence type="ECO:0000256" key="3">
    <source>
        <dbReference type="PROSITE-ProRule" id="PRU00023"/>
    </source>
</evidence>
<dbReference type="SUPFAM" id="SSF48403">
    <property type="entry name" value="Ankyrin repeat"/>
    <property type="match status" value="1"/>
</dbReference>
<feature type="domain" description="LysM" evidence="6">
    <location>
        <begin position="137"/>
        <end position="181"/>
    </location>
</feature>
<comment type="caution">
    <text evidence="8">The sequence shown here is derived from an EMBL/GenBank/DDBJ whole genome shotgun (WGS) entry which is preliminary data.</text>
</comment>